<organism evidence="1">
    <name type="scientific">Raoultella planticola</name>
    <name type="common">Klebsiella planticola</name>
    <dbReference type="NCBI Taxonomy" id="575"/>
    <lineage>
        <taxon>Bacteria</taxon>
        <taxon>Pseudomonadati</taxon>
        <taxon>Pseudomonadota</taxon>
        <taxon>Gammaproteobacteria</taxon>
        <taxon>Enterobacterales</taxon>
        <taxon>Enterobacteriaceae</taxon>
        <taxon>Klebsiella/Raoultella group</taxon>
        <taxon>Raoultella</taxon>
    </lineage>
</organism>
<dbReference type="AlphaFoldDB" id="A0A5P6A921"/>
<proteinExistence type="predicted"/>
<evidence type="ECO:0000313" key="1">
    <source>
        <dbReference type="EMBL" id="QFG76417.1"/>
    </source>
</evidence>
<protein>
    <submittedName>
        <fullName evidence="1">Uncharacterized protein</fullName>
    </submittedName>
</protein>
<accession>A0A5P6A921</accession>
<sequence length="92" mass="9672">MEVTATHDGFIAIRVRLINTDGSPLTHSISRIAPAAFDASALLAEKMDTQDGVTSTRSAMAIAAGQESVQAVAGATGESTRHRAILITRAHW</sequence>
<reference evidence="1" key="1">
    <citation type="submission" date="2018-05" db="EMBL/GenBank/DDBJ databases">
        <title>Bacterial isolates from healthy term breastfed infants carrying antibiotic resistance genes.</title>
        <authorList>
            <person name="Casaburi G."/>
        </authorList>
    </citation>
    <scope>NUCLEOTIDE SEQUENCE [LARGE SCALE GENOMIC DNA]</scope>
    <source>
        <strain evidence="1">7084_4</strain>
    </source>
</reference>
<dbReference type="EMBL" id="CP029752">
    <property type="protein sequence ID" value="QFG76417.1"/>
    <property type="molecule type" value="Genomic_DNA"/>
</dbReference>
<name>A0A5P6A921_RAOPL</name>
<gene>
    <name evidence="1" type="ORF">DMB90_01625</name>
</gene>